<dbReference type="AlphaFoldDB" id="Q3JN73"/>
<accession>Q3JN73</accession>
<dbReference type="Proteomes" id="UP000002700">
    <property type="component" value="Chromosome I"/>
</dbReference>
<reference evidence="1 2" key="1">
    <citation type="submission" date="2005-09" db="EMBL/GenBank/DDBJ databases">
        <authorList>
            <person name="Woods D.E."/>
            <person name="Nierman W.C."/>
        </authorList>
    </citation>
    <scope>NUCLEOTIDE SEQUENCE [LARGE SCALE GENOMIC DNA]</scope>
    <source>
        <strain evidence="1 2">1710b</strain>
    </source>
</reference>
<dbReference type="HOGENOM" id="CLU_2767926_0_0_4"/>
<dbReference type="EnsemblBacteria" id="ABA49105">
    <property type="protein sequence ID" value="ABA49105"/>
    <property type="gene ID" value="BURPS1710b_3615"/>
</dbReference>
<protein>
    <submittedName>
        <fullName evidence="1">Uncharacterized protein</fullName>
    </submittedName>
</protein>
<gene>
    <name evidence="1" type="ordered locus">BURPS1710b_3615</name>
</gene>
<dbReference type="KEGG" id="bpm:BURPS1710b_3615"/>
<dbReference type="EMBL" id="CP000124">
    <property type="protein sequence ID" value="ABA49105.1"/>
    <property type="molecule type" value="Genomic_DNA"/>
</dbReference>
<evidence type="ECO:0000313" key="2">
    <source>
        <dbReference type="Proteomes" id="UP000002700"/>
    </source>
</evidence>
<sequence length="69" mass="7460">MRWRRGDASRPPRLPAGAALFPPNCVVRRRGMRRALAAARRLIARHAHAASINCRATPGALPIGDAPGR</sequence>
<name>Q3JN73_BURP1</name>
<evidence type="ECO:0000313" key="1">
    <source>
        <dbReference type="EMBL" id="ABA49105.1"/>
    </source>
</evidence>
<organism evidence="1 2">
    <name type="scientific">Burkholderia pseudomallei (strain 1710b)</name>
    <dbReference type="NCBI Taxonomy" id="320372"/>
    <lineage>
        <taxon>Bacteria</taxon>
        <taxon>Pseudomonadati</taxon>
        <taxon>Pseudomonadota</taxon>
        <taxon>Betaproteobacteria</taxon>
        <taxon>Burkholderiales</taxon>
        <taxon>Burkholderiaceae</taxon>
        <taxon>Burkholderia</taxon>
        <taxon>pseudomallei group</taxon>
    </lineage>
</organism>
<proteinExistence type="predicted"/>